<feature type="compositionally biased region" description="Low complexity" evidence="8">
    <location>
        <begin position="98"/>
        <end position="108"/>
    </location>
</feature>
<dbReference type="AlphaFoldDB" id="A0A084QWD1"/>
<evidence type="ECO:0000313" key="9">
    <source>
        <dbReference type="EMBL" id="KFA68266.1"/>
    </source>
</evidence>
<dbReference type="InParanoid" id="A0A084QWD1"/>
<comment type="similarity">
    <text evidence="2">Belongs to the SCC4/mau-2 family.</text>
</comment>
<keyword evidence="10" id="KW-1185">Reference proteome</keyword>
<feature type="region of interest" description="Disordered" evidence="8">
    <location>
        <begin position="1"/>
        <end position="160"/>
    </location>
</feature>
<feature type="compositionally biased region" description="Low complexity" evidence="8">
    <location>
        <begin position="8"/>
        <end position="17"/>
    </location>
</feature>
<evidence type="ECO:0000256" key="8">
    <source>
        <dbReference type="SAM" id="MobiDB-lite"/>
    </source>
</evidence>
<evidence type="ECO:0000256" key="7">
    <source>
        <dbReference type="ARBA" id="ARBA00023306"/>
    </source>
</evidence>
<proteinExistence type="inferred from homology"/>
<keyword evidence="7" id="KW-0131">Cell cycle</keyword>
<evidence type="ECO:0000256" key="5">
    <source>
        <dbReference type="ARBA" id="ARBA00022829"/>
    </source>
</evidence>
<dbReference type="InterPro" id="IPR019440">
    <property type="entry name" value="MAU2"/>
</dbReference>
<comment type="subcellular location">
    <subcellularLocation>
        <location evidence="1">Nucleus</location>
    </subcellularLocation>
</comment>
<feature type="compositionally biased region" description="Polar residues" evidence="8">
    <location>
        <begin position="63"/>
        <end position="89"/>
    </location>
</feature>
<keyword evidence="6" id="KW-0539">Nucleus</keyword>
<evidence type="ECO:0000313" key="10">
    <source>
        <dbReference type="Proteomes" id="UP000028524"/>
    </source>
</evidence>
<evidence type="ECO:0000256" key="6">
    <source>
        <dbReference type="ARBA" id="ARBA00023242"/>
    </source>
</evidence>
<feature type="compositionally biased region" description="Low complexity" evidence="8">
    <location>
        <begin position="36"/>
        <end position="62"/>
    </location>
</feature>
<keyword evidence="5" id="KW-0159">Chromosome partition</keyword>
<keyword evidence="4" id="KW-0498">Mitosis</keyword>
<feature type="compositionally biased region" description="Polar residues" evidence="8">
    <location>
        <begin position="222"/>
        <end position="242"/>
    </location>
</feature>
<dbReference type="OrthoDB" id="5565328at2759"/>
<organism evidence="9 10">
    <name type="scientific">Stachybotrys chlorohalonatus (strain IBT 40285)</name>
    <dbReference type="NCBI Taxonomy" id="1283841"/>
    <lineage>
        <taxon>Eukaryota</taxon>
        <taxon>Fungi</taxon>
        <taxon>Dikarya</taxon>
        <taxon>Ascomycota</taxon>
        <taxon>Pezizomycotina</taxon>
        <taxon>Sordariomycetes</taxon>
        <taxon>Hypocreomycetidae</taxon>
        <taxon>Hypocreales</taxon>
        <taxon>Stachybotryaceae</taxon>
        <taxon>Stachybotrys</taxon>
    </lineage>
</organism>
<evidence type="ECO:0000256" key="2">
    <source>
        <dbReference type="ARBA" id="ARBA00008585"/>
    </source>
</evidence>
<gene>
    <name evidence="9" type="ORF">S40285_01547</name>
</gene>
<dbReference type="EMBL" id="KL659949">
    <property type="protein sequence ID" value="KFA68266.1"/>
    <property type="molecule type" value="Genomic_DNA"/>
</dbReference>
<dbReference type="Pfam" id="PF10345">
    <property type="entry name" value="Cohesin_load"/>
    <property type="match status" value="1"/>
</dbReference>
<feature type="compositionally biased region" description="Basic and acidic residues" evidence="8">
    <location>
        <begin position="209"/>
        <end position="218"/>
    </location>
</feature>
<protein>
    <submittedName>
        <fullName evidence="9">Uncharacterized protein</fullName>
    </submittedName>
</protein>
<dbReference type="PANTHER" id="PTHR21394">
    <property type="entry name" value="MAU2 CHROMATID COHESION FACTOR HOMOLOG"/>
    <property type="match status" value="1"/>
</dbReference>
<dbReference type="STRING" id="1283841.A0A084QWD1"/>
<dbReference type="GO" id="GO:0007064">
    <property type="term" value="P:mitotic sister chromatid cohesion"/>
    <property type="evidence" value="ECO:0007669"/>
    <property type="project" value="InterPro"/>
</dbReference>
<dbReference type="GO" id="GO:0007059">
    <property type="term" value="P:chromosome segregation"/>
    <property type="evidence" value="ECO:0007669"/>
    <property type="project" value="UniProtKB-KW"/>
</dbReference>
<evidence type="ECO:0000256" key="1">
    <source>
        <dbReference type="ARBA" id="ARBA00004123"/>
    </source>
</evidence>
<dbReference type="GO" id="GO:0005634">
    <property type="term" value="C:nucleus"/>
    <property type="evidence" value="ECO:0007669"/>
    <property type="project" value="UniProtKB-SubCell"/>
</dbReference>
<evidence type="ECO:0000256" key="3">
    <source>
        <dbReference type="ARBA" id="ARBA00022618"/>
    </source>
</evidence>
<dbReference type="Proteomes" id="UP000028524">
    <property type="component" value="Unassembled WGS sequence"/>
</dbReference>
<name>A0A084QWD1_STAC4</name>
<dbReference type="GO" id="GO:0051301">
    <property type="term" value="P:cell division"/>
    <property type="evidence" value="ECO:0007669"/>
    <property type="project" value="UniProtKB-KW"/>
</dbReference>
<reference evidence="9 10" key="1">
    <citation type="journal article" date="2014" name="BMC Genomics">
        <title>Comparative genome sequencing reveals chemotype-specific gene clusters in the toxigenic black mold Stachybotrys.</title>
        <authorList>
            <person name="Semeiks J."/>
            <person name="Borek D."/>
            <person name="Otwinowski Z."/>
            <person name="Grishin N.V."/>
        </authorList>
    </citation>
    <scope>NUCLEOTIDE SEQUENCE [LARGE SCALE GENOMIC DNA]</scope>
    <source>
        <strain evidence="9 10">IBT 40285</strain>
    </source>
</reference>
<feature type="compositionally biased region" description="Low complexity" evidence="8">
    <location>
        <begin position="121"/>
        <end position="135"/>
    </location>
</feature>
<dbReference type="HOGENOM" id="CLU_006541_0_0_1"/>
<evidence type="ECO:0000256" key="4">
    <source>
        <dbReference type="ARBA" id="ARBA00022776"/>
    </source>
</evidence>
<dbReference type="OMA" id="QMVDICC"/>
<feature type="compositionally biased region" description="Polar residues" evidence="8">
    <location>
        <begin position="136"/>
        <end position="147"/>
    </location>
</feature>
<feature type="region of interest" description="Disordered" evidence="8">
    <location>
        <begin position="209"/>
        <end position="251"/>
    </location>
</feature>
<accession>A0A084QWD1</accession>
<sequence length="883" mass="98670">MPDFQASQMHPQPQAQPRQHHLHRHQQQDPYNQSFSSPQLQHQHQHQHQQPQAQAHAQSPLQRQQSIPPLPQSRSQSIPTPTTVHNQRSQPQPPPPQHQQHQQHQHQQSFHANPEPQYPNPQIQHQPQSQPQQSHYVSLQDLQQTPVSLHPQPQVPTMGNKLDTVKREPQMEDLKSVQDCITAQPPRATSRPVARAEDSITVKTHDIAMSDMKPEHPRVKSSPHSSVANSPAQTARSPSISKKSPAVQHKPRPVDTLPIMVAVAEECLDKAHASVHDVAMSMHPDFVDEYQRLIATSLACLEATLQSNRLTPRDEARVRLRYAALLQEETENLMVAETALTKGITLCDKHRLFDLKYCMQYLMLKVLFQRNHRAALSAVDRHISDCETFKHVQWYYAFRLLKALFYIEMDHASEAGAFDNIRAIQNVAKVRGDNALGVFAALLEGLALLKTPKQGNPEKVQACIALAAKYQLDATVTAIPQLNILTSLVEVASMLNVQNPELTTGRLRTLQRRLDECDEWHNVKSNFLLPVKKQPAAAKTVSAETAAIILPGNASSEHDFLTVSFMTKMELRSLVFAFSGLVSLHKPANPGRRSTDYWQEGLKILDAWDSSTAGYRYGPDVSLNTAVKQRAWRVEAQTYLNLLLGLLAASHCEWETVRALMAKLGNTAASKQQTVILLSVYLSGVYHQGTGDLQTALRIFSDTRFDVTRRSGLKAGQSELALLANMNRLWIMQHPSCRDDQTTLDLVEVLQPLCAGHANLELRIAWHNVAAALVTDPPQQLNQKKQHMHAAIGGTKVTNNCLAAAVTLCIMRFRFFENVIGEQALKSALAAAKQAQKSGNLLLQSVADGMLAQSYEVQGQRQESMQEWDKATKEAKNAFLGSS</sequence>
<keyword evidence="3" id="KW-0132">Cell division</keyword>